<evidence type="ECO:0000313" key="1">
    <source>
        <dbReference type="EMBL" id="EPN38861.1"/>
    </source>
</evidence>
<accession>A0A656JN00</accession>
<dbReference type="Proteomes" id="UP000018849">
    <property type="component" value="Unassembled WGS sequence"/>
</dbReference>
<dbReference type="AlphaFoldDB" id="A0A656JN00"/>
<comment type="caution">
    <text evidence="1">The sequence shown here is derived from an EMBL/GenBank/DDBJ whole genome shotgun (WGS) entry which is preliminary data.</text>
</comment>
<proteinExistence type="predicted"/>
<feature type="non-terminal residue" evidence="1">
    <location>
        <position position="1"/>
    </location>
</feature>
<gene>
    <name evidence="1" type="ORF">A245_37774</name>
</gene>
<sequence>TQEQSSTATMLSSNLQSIAMANSEQRQVMSNLAITAQELNGLATELRNEVDRFR</sequence>
<protein>
    <submittedName>
        <fullName evidence="1">Methyl-accepting chemotaxis protein</fullName>
    </submittedName>
</protein>
<organism evidence="1 2">
    <name type="scientific">Pseudomonas syringae pv. actinidiae ICMP 19096</name>
    <dbReference type="NCBI Taxonomy" id="1194405"/>
    <lineage>
        <taxon>Bacteria</taxon>
        <taxon>Pseudomonadati</taxon>
        <taxon>Pseudomonadota</taxon>
        <taxon>Gammaproteobacteria</taxon>
        <taxon>Pseudomonadales</taxon>
        <taxon>Pseudomonadaceae</taxon>
        <taxon>Pseudomonas</taxon>
        <taxon>Pseudomonas syringae</taxon>
    </lineage>
</organism>
<dbReference type="EMBL" id="AOKF01003221">
    <property type="protein sequence ID" value="EPN38861.1"/>
    <property type="molecule type" value="Genomic_DNA"/>
</dbReference>
<reference evidence="1 2" key="1">
    <citation type="journal article" date="2013" name="PLoS Pathog.">
        <title>Genomic analysis of the Kiwifruit pathogen Pseudomonas syringae pv. actinidiae provides insight into the origins of an emergent plant disease.</title>
        <authorList>
            <person name="McCann H.C."/>
            <person name="Rikkerink E.H."/>
            <person name="Bertels F."/>
            <person name="Fiers M."/>
            <person name="Lu A."/>
            <person name="Rees-George J."/>
            <person name="Andersen M.T."/>
            <person name="Gleave A.P."/>
            <person name="Haubold B."/>
            <person name="Wohlers M.W."/>
            <person name="Guttman D.S."/>
            <person name="Wang P.W."/>
            <person name="Straub C."/>
            <person name="Vanneste J.L."/>
            <person name="Rainey P.B."/>
            <person name="Templeton M.D."/>
        </authorList>
    </citation>
    <scope>NUCLEOTIDE SEQUENCE [LARGE SCALE GENOMIC DNA]</scope>
    <source>
        <strain evidence="1 2">ICMP 19096</strain>
    </source>
</reference>
<evidence type="ECO:0000313" key="2">
    <source>
        <dbReference type="Proteomes" id="UP000018849"/>
    </source>
</evidence>
<name>A0A656JN00_PSESF</name>